<keyword evidence="3 5" id="KW-1133">Transmembrane helix</keyword>
<feature type="transmembrane region" description="Helical" evidence="5">
    <location>
        <begin position="12"/>
        <end position="32"/>
    </location>
</feature>
<dbReference type="InterPro" id="IPR051788">
    <property type="entry name" value="MFS_Transporter"/>
</dbReference>
<feature type="transmembrane region" description="Helical" evidence="5">
    <location>
        <begin position="44"/>
        <end position="69"/>
    </location>
</feature>
<keyword evidence="4 5" id="KW-0472">Membrane</keyword>
<dbReference type="Proteomes" id="UP001375743">
    <property type="component" value="Unassembled WGS sequence"/>
</dbReference>
<dbReference type="SUPFAM" id="SSF103473">
    <property type="entry name" value="MFS general substrate transporter"/>
    <property type="match status" value="1"/>
</dbReference>
<dbReference type="Pfam" id="PF07690">
    <property type="entry name" value="MFS_1"/>
    <property type="match status" value="1"/>
</dbReference>
<dbReference type="EMBL" id="JBBLZC010000013">
    <property type="protein sequence ID" value="MEK0084274.1"/>
    <property type="molecule type" value="Genomic_DNA"/>
</dbReference>
<protein>
    <submittedName>
        <fullName evidence="6">MFS transporter</fullName>
    </submittedName>
</protein>
<gene>
    <name evidence="6" type="ORF">U1T56_14015</name>
</gene>
<evidence type="ECO:0000256" key="3">
    <source>
        <dbReference type="ARBA" id="ARBA00022989"/>
    </source>
</evidence>
<feature type="transmembrane region" description="Helical" evidence="5">
    <location>
        <begin position="76"/>
        <end position="93"/>
    </location>
</feature>
<dbReference type="CDD" id="cd17393">
    <property type="entry name" value="MFS_MosC_like"/>
    <property type="match status" value="1"/>
</dbReference>
<feature type="transmembrane region" description="Helical" evidence="5">
    <location>
        <begin position="266"/>
        <end position="287"/>
    </location>
</feature>
<dbReference type="RefSeq" id="WP_418160122.1">
    <property type="nucleotide sequence ID" value="NZ_JBBLZC010000013.1"/>
</dbReference>
<reference evidence="6 7" key="1">
    <citation type="submission" date="2024-01" db="EMBL/GenBank/DDBJ databases">
        <title>Multi-omics insights into the function and evolution of sodium benzoate biodegradation pathways in Benzoatithermus flavus gen. nov., sp. nov. from hot spring.</title>
        <authorList>
            <person name="Hu C.-J."/>
            <person name="Li W.-J."/>
        </authorList>
    </citation>
    <scope>NUCLEOTIDE SEQUENCE [LARGE SCALE GENOMIC DNA]</scope>
    <source>
        <strain evidence="6 7">SYSU G07066</strain>
    </source>
</reference>
<feature type="transmembrane region" description="Helical" evidence="5">
    <location>
        <begin position="205"/>
        <end position="228"/>
    </location>
</feature>
<evidence type="ECO:0000256" key="5">
    <source>
        <dbReference type="SAM" id="Phobius"/>
    </source>
</evidence>
<dbReference type="InterPro" id="IPR011701">
    <property type="entry name" value="MFS"/>
</dbReference>
<keyword evidence="7" id="KW-1185">Reference proteome</keyword>
<feature type="transmembrane region" description="Helical" evidence="5">
    <location>
        <begin position="293"/>
        <end position="314"/>
    </location>
</feature>
<organism evidence="6 7">
    <name type="scientific">Benzoatithermus flavus</name>
    <dbReference type="NCBI Taxonomy" id="3108223"/>
    <lineage>
        <taxon>Bacteria</taxon>
        <taxon>Pseudomonadati</taxon>
        <taxon>Pseudomonadota</taxon>
        <taxon>Alphaproteobacteria</taxon>
        <taxon>Geminicoccales</taxon>
        <taxon>Geminicoccaceae</taxon>
        <taxon>Benzoatithermus</taxon>
    </lineage>
</organism>
<dbReference type="Gene3D" id="1.20.1250.20">
    <property type="entry name" value="MFS general substrate transporter like domains"/>
    <property type="match status" value="2"/>
</dbReference>
<dbReference type="PANTHER" id="PTHR23514:SF13">
    <property type="entry name" value="INNER MEMBRANE PROTEIN YBJJ"/>
    <property type="match status" value="1"/>
</dbReference>
<feature type="transmembrane region" description="Helical" evidence="5">
    <location>
        <begin position="356"/>
        <end position="377"/>
    </location>
</feature>
<feature type="transmembrane region" description="Helical" evidence="5">
    <location>
        <begin position="139"/>
        <end position="156"/>
    </location>
</feature>
<dbReference type="PANTHER" id="PTHR23514">
    <property type="entry name" value="BYPASS OF STOP CODON PROTEIN 6"/>
    <property type="match status" value="1"/>
</dbReference>
<feature type="transmembrane region" description="Helical" evidence="5">
    <location>
        <begin position="234"/>
        <end position="254"/>
    </location>
</feature>
<feature type="transmembrane region" description="Helical" evidence="5">
    <location>
        <begin position="326"/>
        <end position="350"/>
    </location>
</feature>
<comment type="subcellular location">
    <subcellularLocation>
        <location evidence="1">Membrane</location>
        <topology evidence="1">Multi-pass membrane protein</topology>
    </subcellularLocation>
</comment>
<evidence type="ECO:0000256" key="2">
    <source>
        <dbReference type="ARBA" id="ARBA00022692"/>
    </source>
</evidence>
<keyword evidence="2 5" id="KW-0812">Transmembrane</keyword>
<evidence type="ECO:0000256" key="4">
    <source>
        <dbReference type="ARBA" id="ARBA00023136"/>
    </source>
</evidence>
<sequence>MLPLSTLRRARRAVAAVFLVNGIVFGSWAPHIPLVQERLALSPAVLGTALLAIAGGALVAMLASGAVIARFGSAPVTAASTLALCLALPLPVLAPNLPLLVAALACLGAANGLMDVAMNAHGVAVETRLMRPIMSSLHGMYSLGGLIGAGVGALLLEMLPPAAHVLATAGGLLAVALVALPRLLPGRVDVGGEAGPHFVLPSRTTLGLGALCFLVMMSEGSALDWSAAYLRHDLGTGTSFAAAGFAAFSAAMAVGRFGGDRLRQHVGAVALVRGSAFLAAAGLGLALLVGVPVAAVLGFTCMGLGLSNLVPVLFGTAGRLPGQEPGAAIAATASVGYLGFLAGPPLIGLAAQGSSLGVALGLVVLACGLVGACAGTVRIADAPRALPAGERR</sequence>
<comment type="caution">
    <text evidence="6">The sequence shown here is derived from an EMBL/GenBank/DDBJ whole genome shotgun (WGS) entry which is preliminary data.</text>
</comment>
<feature type="transmembrane region" description="Helical" evidence="5">
    <location>
        <begin position="162"/>
        <end position="184"/>
    </location>
</feature>
<accession>A0ABU8XTK7</accession>
<name>A0ABU8XTK7_9PROT</name>
<evidence type="ECO:0000256" key="1">
    <source>
        <dbReference type="ARBA" id="ARBA00004141"/>
    </source>
</evidence>
<evidence type="ECO:0000313" key="6">
    <source>
        <dbReference type="EMBL" id="MEK0084274.1"/>
    </source>
</evidence>
<dbReference type="InterPro" id="IPR036259">
    <property type="entry name" value="MFS_trans_sf"/>
</dbReference>
<evidence type="ECO:0000313" key="7">
    <source>
        <dbReference type="Proteomes" id="UP001375743"/>
    </source>
</evidence>
<proteinExistence type="predicted"/>